<evidence type="ECO:0000313" key="2">
    <source>
        <dbReference type="Proteomes" id="UP000789706"/>
    </source>
</evidence>
<dbReference type="Proteomes" id="UP000789706">
    <property type="component" value="Unassembled WGS sequence"/>
</dbReference>
<dbReference type="EMBL" id="CAJVPK010004544">
    <property type="protein sequence ID" value="CAG8637480.1"/>
    <property type="molecule type" value="Genomic_DNA"/>
</dbReference>
<accession>A0A9N9H032</accession>
<proteinExistence type="predicted"/>
<organism evidence="1 2">
    <name type="scientific">Diversispora eburnea</name>
    <dbReference type="NCBI Taxonomy" id="1213867"/>
    <lineage>
        <taxon>Eukaryota</taxon>
        <taxon>Fungi</taxon>
        <taxon>Fungi incertae sedis</taxon>
        <taxon>Mucoromycota</taxon>
        <taxon>Glomeromycotina</taxon>
        <taxon>Glomeromycetes</taxon>
        <taxon>Diversisporales</taxon>
        <taxon>Diversisporaceae</taxon>
        <taxon>Diversispora</taxon>
    </lineage>
</organism>
<evidence type="ECO:0000313" key="1">
    <source>
        <dbReference type="EMBL" id="CAG8637480.1"/>
    </source>
</evidence>
<name>A0A9N9H032_9GLOM</name>
<gene>
    <name evidence="1" type="ORF">DEBURN_LOCUS11030</name>
</gene>
<dbReference type="AlphaFoldDB" id="A0A9N9H032"/>
<keyword evidence="2" id="KW-1185">Reference proteome</keyword>
<protein>
    <submittedName>
        <fullName evidence="1">11208_t:CDS:1</fullName>
    </submittedName>
</protein>
<reference evidence="1" key="1">
    <citation type="submission" date="2021-06" db="EMBL/GenBank/DDBJ databases">
        <authorList>
            <person name="Kallberg Y."/>
            <person name="Tangrot J."/>
            <person name="Rosling A."/>
        </authorList>
    </citation>
    <scope>NUCLEOTIDE SEQUENCE</scope>
    <source>
        <strain evidence="1">AZ414A</strain>
    </source>
</reference>
<sequence>MMLDKSPSKKLKKEVKSVNREKSVNLKKLIDELLSKCYPTQIVEIVEMNAPGGGNTNFLYFFRKIDHAESKNEYKKDNGKETSNALVFNDVKNQISEVSDGALRERMERAQKIYKLFTTIVN</sequence>
<comment type="caution">
    <text evidence="1">The sequence shown here is derived from an EMBL/GenBank/DDBJ whole genome shotgun (WGS) entry which is preliminary data.</text>
</comment>
<feature type="non-terminal residue" evidence="1">
    <location>
        <position position="1"/>
    </location>
</feature>
<dbReference type="OrthoDB" id="2395307at2759"/>